<accession>A0AAD8EF11</accession>
<proteinExistence type="predicted"/>
<feature type="non-terminal residue" evidence="1">
    <location>
        <position position="1"/>
    </location>
</feature>
<comment type="caution">
    <text evidence="1">The sequence shown here is derived from an EMBL/GenBank/DDBJ whole genome shotgun (WGS) entry which is preliminary data.</text>
</comment>
<keyword evidence="2" id="KW-1185">Reference proteome</keyword>
<organism evidence="1 2">
    <name type="scientific">Diploptera punctata</name>
    <name type="common">Pacific beetle cockroach</name>
    <dbReference type="NCBI Taxonomy" id="6984"/>
    <lineage>
        <taxon>Eukaryota</taxon>
        <taxon>Metazoa</taxon>
        <taxon>Ecdysozoa</taxon>
        <taxon>Arthropoda</taxon>
        <taxon>Hexapoda</taxon>
        <taxon>Insecta</taxon>
        <taxon>Pterygota</taxon>
        <taxon>Neoptera</taxon>
        <taxon>Polyneoptera</taxon>
        <taxon>Dictyoptera</taxon>
        <taxon>Blattodea</taxon>
        <taxon>Blaberoidea</taxon>
        <taxon>Blaberidae</taxon>
        <taxon>Diplopterinae</taxon>
        <taxon>Diploptera</taxon>
    </lineage>
</organism>
<reference evidence="1" key="1">
    <citation type="journal article" date="2023" name="IScience">
        <title>Live-bearing cockroach genome reveals convergent evolutionary mechanisms linked to viviparity in insects and beyond.</title>
        <authorList>
            <person name="Fouks B."/>
            <person name="Harrison M.C."/>
            <person name="Mikhailova A.A."/>
            <person name="Marchal E."/>
            <person name="English S."/>
            <person name="Carruthers M."/>
            <person name="Jennings E.C."/>
            <person name="Chiamaka E.L."/>
            <person name="Frigard R.A."/>
            <person name="Pippel M."/>
            <person name="Attardo G.M."/>
            <person name="Benoit J.B."/>
            <person name="Bornberg-Bauer E."/>
            <person name="Tobe S.S."/>
        </authorList>
    </citation>
    <scope>NUCLEOTIDE SEQUENCE</scope>
    <source>
        <strain evidence="1">Stay&amp;Tobe</strain>
    </source>
</reference>
<sequence length="67" mass="7963">FPDWFYLCCIMLHNLDVDVSSILWFAKEPPNKYHENMQLYEMLTFFHLSFLGSYANTLVSTQITSNH</sequence>
<dbReference type="AlphaFoldDB" id="A0AAD8EF11"/>
<dbReference type="Proteomes" id="UP001233999">
    <property type="component" value="Unassembled WGS sequence"/>
</dbReference>
<protein>
    <submittedName>
        <fullName evidence="1">Uncharacterized protein</fullName>
    </submittedName>
</protein>
<reference evidence="1" key="2">
    <citation type="submission" date="2023-05" db="EMBL/GenBank/DDBJ databases">
        <authorList>
            <person name="Fouks B."/>
        </authorList>
    </citation>
    <scope>NUCLEOTIDE SEQUENCE</scope>
    <source>
        <strain evidence="1">Stay&amp;Tobe</strain>
        <tissue evidence="1">Testes</tissue>
    </source>
</reference>
<dbReference type="EMBL" id="JASPKZ010006435">
    <property type="protein sequence ID" value="KAJ9587444.1"/>
    <property type="molecule type" value="Genomic_DNA"/>
</dbReference>
<name>A0AAD8EF11_DIPPU</name>
<gene>
    <name evidence="1" type="ORF">L9F63_019038</name>
</gene>
<feature type="non-terminal residue" evidence="1">
    <location>
        <position position="67"/>
    </location>
</feature>
<evidence type="ECO:0000313" key="2">
    <source>
        <dbReference type="Proteomes" id="UP001233999"/>
    </source>
</evidence>
<evidence type="ECO:0000313" key="1">
    <source>
        <dbReference type="EMBL" id="KAJ9587444.1"/>
    </source>
</evidence>